<proteinExistence type="evidence at transcript level"/>
<evidence type="ECO:0000256" key="6">
    <source>
        <dbReference type="ARBA" id="ARBA00037906"/>
    </source>
</evidence>
<dbReference type="PRINTS" id="PR00420">
    <property type="entry name" value="RNGMNOXGNASE"/>
</dbReference>
<dbReference type="EMBL" id="KX845629">
    <property type="protein sequence ID" value="ATD53286.1"/>
    <property type="molecule type" value="mRNA"/>
</dbReference>
<name>A0A290WNI0_GRALE</name>
<evidence type="ECO:0000256" key="3">
    <source>
        <dbReference type="ARBA" id="ARBA00012242"/>
    </source>
</evidence>
<protein>
    <recommendedName>
        <fullName evidence="3">lycopene beta-cyclase</fullName>
        <ecNumber evidence="3">5.5.1.19</ecNumber>
    </recommendedName>
</protein>
<comment type="similarity">
    <text evidence="2">Belongs to the lycopene cyclase family.</text>
</comment>
<dbReference type="Gene3D" id="3.50.50.60">
    <property type="entry name" value="FAD/NAD(P)-binding domain"/>
    <property type="match status" value="1"/>
</dbReference>
<dbReference type="PANTHER" id="PTHR39757">
    <property type="match status" value="1"/>
</dbReference>
<dbReference type="NCBIfam" id="TIGR01790">
    <property type="entry name" value="carotene-cycl"/>
    <property type="match status" value="1"/>
</dbReference>
<dbReference type="AlphaFoldDB" id="A0A290WNI0"/>
<dbReference type="Pfam" id="PF05834">
    <property type="entry name" value="Lycopene_cycl"/>
    <property type="match status" value="1"/>
</dbReference>
<evidence type="ECO:0000313" key="7">
    <source>
        <dbReference type="EMBL" id="ATD53286.1"/>
    </source>
</evidence>
<dbReference type="GO" id="GO:0016117">
    <property type="term" value="P:carotenoid biosynthetic process"/>
    <property type="evidence" value="ECO:0007669"/>
    <property type="project" value="UniProtKB-KW"/>
</dbReference>
<keyword evidence="5" id="KW-0520">NAD</keyword>
<evidence type="ECO:0000256" key="5">
    <source>
        <dbReference type="ARBA" id="ARBA00023027"/>
    </source>
</evidence>
<reference evidence="7" key="1">
    <citation type="submission" date="2016-09" db="EMBL/GenBank/DDBJ databases">
        <title>Phylogenetic studies on genes related to carotenoids biosynthesis in algae.</title>
        <authorList>
            <person name="Wang S."/>
            <person name="Zhang L."/>
            <person name="Chi S."/>
            <person name="Wang X."/>
            <person name="Tang X."/>
            <person name="Liu T."/>
        </authorList>
    </citation>
    <scope>NUCLEOTIDE SEQUENCE</scope>
    <source>
        <strain evidence="7">IKWM-2024975</strain>
    </source>
</reference>
<evidence type="ECO:0000256" key="4">
    <source>
        <dbReference type="ARBA" id="ARBA00022746"/>
    </source>
</evidence>
<keyword evidence="4" id="KW-0125">Carotenoid biosynthesis</keyword>
<dbReference type="PANTHER" id="PTHR39757:SF5">
    <property type="entry name" value="OS02G0190600 PROTEIN"/>
    <property type="match status" value="1"/>
</dbReference>
<dbReference type="InterPro" id="IPR036188">
    <property type="entry name" value="FAD/NAD-bd_sf"/>
</dbReference>
<comment type="pathway">
    <text evidence="6">Carotenoid biosynthesis; beta-zeacarotene biosynthesis.</text>
</comment>
<dbReference type="EC" id="5.5.1.19" evidence="3"/>
<gene>
    <name evidence="7" type="primary">LCYB</name>
</gene>
<dbReference type="GO" id="GO:0016860">
    <property type="term" value="F:intramolecular oxidoreductase activity"/>
    <property type="evidence" value="ECO:0007669"/>
    <property type="project" value="UniProtKB-ARBA"/>
</dbReference>
<evidence type="ECO:0000256" key="1">
    <source>
        <dbReference type="ARBA" id="ARBA00005089"/>
    </source>
</evidence>
<organism evidence="7">
    <name type="scientific">Gracilariopsis lemaneiformis</name>
    <name type="common">Red alga</name>
    <name type="synonym">Gracilaria lemaneiformis</name>
    <dbReference type="NCBI Taxonomy" id="2782"/>
    <lineage>
        <taxon>Eukaryota</taxon>
        <taxon>Rhodophyta</taxon>
        <taxon>Florideophyceae</taxon>
        <taxon>Rhodymeniophycidae</taxon>
        <taxon>Gracilariales</taxon>
        <taxon>Gracilariaceae</taxon>
        <taxon>Gracilariopsis</taxon>
    </lineage>
</organism>
<accession>A0A290WNI0</accession>
<dbReference type="SUPFAM" id="SSF51905">
    <property type="entry name" value="FAD/NAD(P)-binding domain"/>
    <property type="match status" value="1"/>
</dbReference>
<sequence length="512" mass="57456">MHSRHHRFSFTTRRAFVPVVAPASAPAFAPCPLLSRPARRLPSQPKRSKRVSVSTPLCAQSSVSSAPVPVRDTERPPQYDVVVIGAGPAGLSLASALAKRRLRVFCADARLHERWPNNYGTWLDELQPLGLQDCVSHVWQRTAAFVRADGKKSSLPRAYVRVDRDKLKERFLNNCAHSGNVTLAPTAVQHLQLDRPDLNFVHLQAPTDNGADIVAARLVVDATGHSLTFVNVPDGATPGYQAAYGIECIVSDKGYPYHSDEMLLMDFRDDHMQTPQDKRQSNQHPTFIYVMPMDSGKGRHVFFEETSLVASPAMDFGVLKERLHKRLDYYGVKVEQLLEEEFCLIPMGGEMPNLDQRVVAFGGAAAFVHPATGYMIARALKLSEDVADIIADELSQGGQPDLVSRRIWSRIWNEGRRRQRDFFNFGGEYLQHIDLQTTRDFFAAFFDLPTQQWADFLSFRMIKPLERLFLGVGVFVRTSNRVRVSLIKDAITKGRLSLLTSVLPLYSVDPET</sequence>
<evidence type="ECO:0000256" key="2">
    <source>
        <dbReference type="ARBA" id="ARBA00006599"/>
    </source>
</evidence>
<comment type="pathway">
    <text evidence="1">Carotenoid biosynthesis; beta-carotene biosynthesis.</text>
</comment>
<dbReference type="InterPro" id="IPR010108">
    <property type="entry name" value="Lycopene_cyclase_b/e"/>
</dbReference>
<dbReference type="GO" id="GO:0016705">
    <property type="term" value="F:oxidoreductase activity, acting on paired donors, with incorporation or reduction of molecular oxygen"/>
    <property type="evidence" value="ECO:0007669"/>
    <property type="project" value="InterPro"/>
</dbReference>